<dbReference type="STRING" id="1314781.A0A165P7K1"/>
<evidence type="ECO:0000313" key="2">
    <source>
        <dbReference type="Proteomes" id="UP000077266"/>
    </source>
</evidence>
<accession>A0A165P7K1</accession>
<dbReference type="AlphaFoldDB" id="A0A165P7K1"/>
<evidence type="ECO:0000313" key="1">
    <source>
        <dbReference type="EMBL" id="KZW01761.1"/>
    </source>
</evidence>
<dbReference type="SUPFAM" id="SSF50129">
    <property type="entry name" value="GroES-like"/>
    <property type="match status" value="1"/>
</dbReference>
<dbReference type="Proteomes" id="UP000077266">
    <property type="component" value="Unassembled WGS sequence"/>
</dbReference>
<sequence length="62" mass="6733">MLEDALWKRGRPTDQRFAALGAPIDGVLTTYKVLPFEALVSIPEHLSYEEASTLPCAALTAS</sequence>
<dbReference type="OrthoDB" id="3509362at2759"/>
<proteinExistence type="predicted"/>
<dbReference type="EMBL" id="KV425891">
    <property type="protein sequence ID" value="KZW01761.1"/>
    <property type="molecule type" value="Genomic_DNA"/>
</dbReference>
<dbReference type="InParanoid" id="A0A165P7K1"/>
<reference evidence="1 2" key="1">
    <citation type="journal article" date="2016" name="Mol. Biol. Evol.">
        <title>Comparative Genomics of Early-Diverging Mushroom-Forming Fungi Provides Insights into the Origins of Lignocellulose Decay Capabilities.</title>
        <authorList>
            <person name="Nagy L.G."/>
            <person name="Riley R."/>
            <person name="Tritt A."/>
            <person name="Adam C."/>
            <person name="Daum C."/>
            <person name="Floudas D."/>
            <person name="Sun H."/>
            <person name="Yadav J.S."/>
            <person name="Pangilinan J."/>
            <person name="Larsson K.H."/>
            <person name="Matsuura K."/>
            <person name="Barry K."/>
            <person name="Labutti K."/>
            <person name="Kuo R."/>
            <person name="Ohm R.A."/>
            <person name="Bhattacharya S.S."/>
            <person name="Shirouzu T."/>
            <person name="Yoshinaga Y."/>
            <person name="Martin F.M."/>
            <person name="Grigoriev I.V."/>
            <person name="Hibbett D.S."/>
        </authorList>
    </citation>
    <scope>NUCLEOTIDE SEQUENCE [LARGE SCALE GENOMIC DNA]</scope>
    <source>
        <strain evidence="1 2">HHB12029</strain>
    </source>
</reference>
<dbReference type="PANTHER" id="PTHR45033">
    <property type="match status" value="1"/>
</dbReference>
<dbReference type="InterPro" id="IPR011032">
    <property type="entry name" value="GroES-like_sf"/>
</dbReference>
<gene>
    <name evidence="1" type="ORF">EXIGLDRAFT_829705</name>
</gene>
<organism evidence="1 2">
    <name type="scientific">Exidia glandulosa HHB12029</name>
    <dbReference type="NCBI Taxonomy" id="1314781"/>
    <lineage>
        <taxon>Eukaryota</taxon>
        <taxon>Fungi</taxon>
        <taxon>Dikarya</taxon>
        <taxon>Basidiomycota</taxon>
        <taxon>Agaricomycotina</taxon>
        <taxon>Agaricomycetes</taxon>
        <taxon>Auriculariales</taxon>
        <taxon>Exidiaceae</taxon>
        <taxon>Exidia</taxon>
    </lineage>
</organism>
<name>A0A165P7K1_EXIGL</name>
<keyword evidence="2" id="KW-1185">Reference proteome</keyword>
<protein>
    <submittedName>
        <fullName evidence="1">Uncharacterized protein</fullName>
    </submittedName>
</protein>
<dbReference type="InterPro" id="IPR052711">
    <property type="entry name" value="Zinc_ADH-like"/>
</dbReference>
<dbReference type="Gene3D" id="3.90.180.10">
    <property type="entry name" value="Medium-chain alcohol dehydrogenases, catalytic domain"/>
    <property type="match status" value="1"/>
</dbReference>
<dbReference type="PANTHER" id="PTHR45033:SF2">
    <property type="entry name" value="ZINC-TYPE ALCOHOL DEHYDROGENASE-LIKE PROTEIN C1773.06C"/>
    <property type="match status" value="1"/>
</dbReference>